<dbReference type="InterPro" id="IPR009937">
    <property type="entry name" value="Phage_holin_3_6"/>
</dbReference>
<name>A0ABS3YUV2_9BACT</name>
<keyword evidence="3" id="KW-1185">Reference proteome</keyword>
<dbReference type="EMBL" id="JAGHKO010000001">
    <property type="protein sequence ID" value="MBO9200966.1"/>
    <property type="molecule type" value="Genomic_DNA"/>
</dbReference>
<evidence type="ECO:0000313" key="3">
    <source>
        <dbReference type="Proteomes" id="UP000677244"/>
    </source>
</evidence>
<dbReference type="RefSeq" id="WP_209138998.1">
    <property type="nucleotide sequence ID" value="NZ_JAGHKO010000001.1"/>
</dbReference>
<organism evidence="2 3">
    <name type="scientific">Niastella soli</name>
    <dbReference type="NCBI Taxonomy" id="2821487"/>
    <lineage>
        <taxon>Bacteria</taxon>
        <taxon>Pseudomonadati</taxon>
        <taxon>Bacteroidota</taxon>
        <taxon>Chitinophagia</taxon>
        <taxon>Chitinophagales</taxon>
        <taxon>Chitinophagaceae</taxon>
        <taxon>Niastella</taxon>
    </lineage>
</organism>
<comment type="caution">
    <text evidence="2">The sequence shown here is derived from an EMBL/GenBank/DDBJ whole genome shotgun (WGS) entry which is preliminary data.</text>
</comment>
<keyword evidence="1" id="KW-1133">Transmembrane helix</keyword>
<sequence>MSESFKKWEGLTDHVKEYINIRVELAKLAIAEKTSRVVSQIIAVTIVTLFFLFVLVFGSIAGAWALSDWIGKPYAGFLIVAGIYMLLGIIVWVTRSRLIRFPIMNAIIKQLHNNDEEEQNS</sequence>
<reference evidence="2 3" key="1">
    <citation type="submission" date="2021-03" db="EMBL/GenBank/DDBJ databases">
        <title>Assistant Professor.</title>
        <authorList>
            <person name="Huq M.A."/>
        </authorList>
    </citation>
    <scope>NUCLEOTIDE SEQUENCE [LARGE SCALE GENOMIC DNA]</scope>
    <source>
        <strain evidence="2 3">MAH-29</strain>
    </source>
</reference>
<accession>A0ABS3YUV2</accession>
<evidence type="ECO:0000313" key="2">
    <source>
        <dbReference type="EMBL" id="MBO9200966.1"/>
    </source>
</evidence>
<proteinExistence type="predicted"/>
<protein>
    <submittedName>
        <fullName evidence="2">Phage holin family protein</fullName>
    </submittedName>
</protein>
<dbReference type="Pfam" id="PF07332">
    <property type="entry name" value="Phage_holin_3_6"/>
    <property type="match status" value="1"/>
</dbReference>
<feature type="transmembrane region" description="Helical" evidence="1">
    <location>
        <begin position="41"/>
        <end position="67"/>
    </location>
</feature>
<feature type="transmembrane region" description="Helical" evidence="1">
    <location>
        <begin position="73"/>
        <end position="94"/>
    </location>
</feature>
<dbReference type="Proteomes" id="UP000677244">
    <property type="component" value="Unassembled WGS sequence"/>
</dbReference>
<evidence type="ECO:0000256" key="1">
    <source>
        <dbReference type="SAM" id="Phobius"/>
    </source>
</evidence>
<keyword evidence="1" id="KW-0812">Transmembrane</keyword>
<gene>
    <name evidence="2" type="ORF">J7I42_11870</name>
</gene>
<keyword evidence="1" id="KW-0472">Membrane</keyword>